<dbReference type="AlphaFoldDB" id="A0A9P6HBT2"/>
<keyword evidence="3" id="KW-1185">Reference proteome</keyword>
<protein>
    <recommendedName>
        <fullName evidence="1">F-box domain-containing protein</fullName>
    </recommendedName>
</protein>
<dbReference type="InterPro" id="IPR001810">
    <property type="entry name" value="F-box_dom"/>
</dbReference>
<comment type="caution">
    <text evidence="2">The sequence shown here is derived from an EMBL/GenBank/DDBJ whole genome shotgun (WGS) entry which is preliminary data.</text>
</comment>
<dbReference type="Pfam" id="PF12937">
    <property type="entry name" value="F-box-like"/>
    <property type="match status" value="1"/>
</dbReference>
<organism evidence="2 3">
    <name type="scientific">Thelephora terrestris</name>
    <dbReference type="NCBI Taxonomy" id="56493"/>
    <lineage>
        <taxon>Eukaryota</taxon>
        <taxon>Fungi</taxon>
        <taxon>Dikarya</taxon>
        <taxon>Basidiomycota</taxon>
        <taxon>Agaricomycotina</taxon>
        <taxon>Agaricomycetes</taxon>
        <taxon>Thelephorales</taxon>
        <taxon>Thelephoraceae</taxon>
        <taxon>Thelephora</taxon>
    </lineage>
</organism>
<proteinExistence type="predicted"/>
<dbReference type="SUPFAM" id="SSF81383">
    <property type="entry name" value="F-box domain"/>
    <property type="match status" value="1"/>
</dbReference>
<evidence type="ECO:0000313" key="3">
    <source>
        <dbReference type="Proteomes" id="UP000736335"/>
    </source>
</evidence>
<name>A0A9P6HBT2_9AGAM</name>
<dbReference type="PROSITE" id="PS50181">
    <property type="entry name" value="FBOX"/>
    <property type="match status" value="1"/>
</dbReference>
<dbReference type="PANTHER" id="PTHR38926">
    <property type="entry name" value="F-BOX DOMAIN CONTAINING PROTEIN, EXPRESSED"/>
    <property type="match status" value="1"/>
</dbReference>
<reference evidence="2" key="1">
    <citation type="journal article" date="2020" name="Nat. Commun.">
        <title>Large-scale genome sequencing of mycorrhizal fungi provides insights into the early evolution of symbiotic traits.</title>
        <authorList>
            <person name="Miyauchi S."/>
            <person name="Kiss E."/>
            <person name="Kuo A."/>
            <person name="Drula E."/>
            <person name="Kohler A."/>
            <person name="Sanchez-Garcia M."/>
            <person name="Morin E."/>
            <person name="Andreopoulos B."/>
            <person name="Barry K.W."/>
            <person name="Bonito G."/>
            <person name="Buee M."/>
            <person name="Carver A."/>
            <person name="Chen C."/>
            <person name="Cichocki N."/>
            <person name="Clum A."/>
            <person name="Culley D."/>
            <person name="Crous P.W."/>
            <person name="Fauchery L."/>
            <person name="Girlanda M."/>
            <person name="Hayes R.D."/>
            <person name="Keri Z."/>
            <person name="LaButti K."/>
            <person name="Lipzen A."/>
            <person name="Lombard V."/>
            <person name="Magnuson J."/>
            <person name="Maillard F."/>
            <person name="Murat C."/>
            <person name="Nolan M."/>
            <person name="Ohm R.A."/>
            <person name="Pangilinan J."/>
            <person name="Pereira M.F."/>
            <person name="Perotto S."/>
            <person name="Peter M."/>
            <person name="Pfister S."/>
            <person name="Riley R."/>
            <person name="Sitrit Y."/>
            <person name="Stielow J.B."/>
            <person name="Szollosi G."/>
            <person name="Zifcakova L."/>
            <person name="Stursova M."/>
            <person name="Spatafora J.W."/>
            <person name="Tedersoo L."/>
            <person name="Vaario L.M."/>
            <person name="Yamada A."/>
            <person name="Yan M."/>
            <person name="Wang P."/>
            <person name="Xu J."/>
            <person name="Bruns T."/>
            <person name="Baldrian P."/>
            <person name="Vilgalys R."/>
            <person name="Dunand C."/>
            <person name="Henrissat B."/>
            <person name="Grigoriev I.V."/>
            <person name="Hibbett D."/>
            <person name="Nagy L.G."/>
            <person name="Martin F.M."/>
        </authorList>
    </citation>
    <scope>NUCLEOTIDE SEQUENCE</scope>
    <source>
        <strain evidence="2">UH-Tt-Lm1</strain>
    </source>
</reference>
<dbReference type="Gene3D" id="1.20.1280.50">
    <property type="match status" value="1"/>
</dbReference>
<evidence type="ECO:0000259" key="1">
    <source>
        <dbReference type="PROSITE" id="PS50181"/>
    </source>
</evidence>
<dbReference type="EMBL" id="WIUZ02000010">
    <property type="protein sequence ID" value="KAF9783352.1"/>
    <property type="molecule type" value="Genomic_DNA"/>
</dbReference>
<gene>
    <name evidence="2" type="ORF">BJ322DRAFT_1070426</name>
</gene>
<sequence>MSVPAALEVERRNDDNTTPGLDLSLHELCLALKVKVGAAVGSPGEISIASILSAEEDLVLVVATLRRMTNCHNSIVHRLPSEILAAVASHLPDNESLISATHVCHYWRSALLSCPSLWSHIEFENEEQALAFVERSKSVLVSMSVVEDNTPSETGMKALKVIANRLTTLRGKHSSFLVGFLAQPLPLLRRLDIVESVRPQGEQPIPTLPSVRSLVTSDVGCPLVHVPNLTSFHFTLRPGTKAPAELGDGLLKLFRSCPLLEEAFLSYGHYQEDIGFGTDEASTDAASLPCLRSFTHEAPFGPVCIGLFNRLSLPPTCDVMFVVKTTSWLYDDGTWTDTFPAPRNPSYFFDVKMVRVMSCFPNASTPRFVFRANIHNSEGTVISFISDADSFDHPSDRPSDCGPFTKFLDFLEGFGIADTVEALHFERESAPLRYGNTPTDLTGELLKLGNLKTLVLWQCDPTIFLVNPSLPNVWCPTVRKLVICLPPLEVSAEKELLKLVRSVAVPRQRCRIPFQNITIFTQDTERLARACRREIQELWKCVKLFRVLRFDQEGGC</sequence>
<feature type="domain" description="F-box" evidence="1">
    <location>
        <begin position="73"/>
        <end position="121"/>
    </location>
</feature>
<dbReference type="InterPro" id="IPR036047">
    <property type="entry name" value="F-box-like_dom_sf"/>
</dbReference>
<dbReference type="OrthoDB" id="3172239at2759"/>
<reference evidence="2" key="2">
    <citation type="submission" date="2020-11" db="EMBL/GenBank/DDBJ databases">
        <authorList>
            <consortium name="DOE Joint Genome Institute"/>
            <person name="Kuo A."/>
            <person name="Miyauchi S."/>
            <person name="Kiss E."/>
            <person name="Drula E."/>
            <person name="Kohler A."/>
            <person name="Sanchez-Garcia M."/>
            <person name="Andreopoulos B."/>
            <person name="Barry K.W."/>
            <person name="Bonito G."/>
            <person name="Buee M."/>
            <person name="Carver A."/>
            <person name="Chen C."/>
            <person name="Cichocki N."/>
            <person name="Clum A."/>
            <person name="Culley D."/>
            <person name="Crous P.W."/>
            <person name="Fauchery L."/>
            <person name="Girlanda M."/>
            <person name="Hayes R."/>
            <person name="Keri Z."/>
            <person name="Labutti K."/>
            <person name="Lipzen A."/>
            <person name="Lombard V."/>
            <person name="Magnuson J."/>
            <person name="Maillard F."/>
            <person name="Morin E."/>
            <person name="Murat C."/>
            <person name="Nolan M."/>
            <person name="Ohm R."/>
            <person name="Pangilinan J."/>
            <person name="Pereira M."/>
            <person name="Perotto S."/>
            <person name="Peter M."/>
            <person name="Riley R."/>
            <person name="Sitrit Y."/>
            <person name="Stielow B."/>
            <person name="Szollosi G."/>
            <person name="Zifcakova L."/>
            <person name="Stursova M."/>
            <person name="Spatafora J.W."/>
            <person name="Tedersoo L."/>
            <person name="Vaario L.-M."/>
            <person name="Yamada A."/>
            <person name="Yan M."/>
            <person name="Wang P."/>
            <person name="Xu J."/>
            <person name="Bruns T."/>
            <person name="Baldrian P."/>
            <person name="Vilgalys R."/>
            <person name="Henrissat B."/>
            <person name="Grigoriev I.V."/>
            <person name="Hibbett D."/>
            <person name="Nagy L.G."/>
            <person name="Martin F.M."/>
        </authorList>
    </citation>
    <scope>NUCLEOTIDE SEQUENCE</scope>
    <source>
        <strain evidence="2">UH-Tt-Lm1</strain>
    </source>
</reference>
<dbReference type="Proteomes" id="UP000736335">
    <property type="component" value="Unassembled WGS sequence"/>
</dbReference>
<evidence type="ECO:0000313" key="2">
    <source>
        <dbReference type="EMBL" id="KAF9783352.1"/>
    </source>
</evidence>
<dbReference type="PANTHER" id="PTHR38926:SF72">
    <property type="entry name" value="IM:7136021-RELATED"/>
    <property type="match status" value="1"/>
</dbReference>
<accession>A0A9P6HBT2</accession>